<evidence type="ECO:0000313" key="3">
    <source>
        <dbReference type="EMBL" id="ETO22497.1"/>
    </source>
</evidence>
<protein>
    <submittedName>
        <fullName evidence="3">Uncharacterized protein</fullName>
    </submittedName>
</protein>
<keyword evidence="4" id="KW-1185">Reference proteome</keyword>
<comment type="caution">
    <text evidence="3">The sequence shown here is derived from an EMBL/GenBank/DDBJ whole genome shotgun (WGS) entry which is preliminary data.</text>
</comment>
<accession>X6NB08</accession>
<name>X6NB08_RETFI</name>
<keyword evidence="2" id="KW-0732">Signal</keyword>
<evidence type="ECO:0000256" key="1">
    <source>
        <dbReference type="SAM" id="MobiDB-lite"/>
    </source>
</evidence>
<evidence type="ECO:0000313" key="4">
    <source>
        <dbReference type="Proteomes" id="UP000023152"/>
    </source>
</evidence>
<dbReference type="EMBL" id="ASPP01010679">
    <property type="protein sequence ID" value="ETO22497.1"/>
    <property type="molecule type" value="Genomic_DNA"/>
</dbReference>
<dbReference type="Proteomes" id="UP000023152">
    <property type="component" value="Unassembled WGS sequence"/>
</dbReference>
<feature type="signal peptide" evidence="2">
    <location>
        <begin position="1"/>
        <end position="26"/>
    </location>
</feature>
<feature type="compositionally biased region" description="Gly residues" evidence="1">
    <location>
        <begin position="49"/>
        <end position="60"/>
    </location>
</feature>
<reference evidence="3 4" key="1">
    <citation type="journal article" date="2013" name="Curr. Biol.">
        <title>The Genome of the Foraminiferan Reticulomyxa filosa.</title>
        <authorList>
            <person name="Glockner G."/>
            <person name="Hulsmann N."/>
            <person name="Schleicher M."/>
            <person name="Noegel A.A."/>
            <person name="Eichinger L."/>
            <person name="Gallinger C."/>
            <person name="Pawlowski J."/>
            <person name="Sierra R."/>
            <person name="Euteneuer U."/>
            <person name="Pillet L."/>
            <person name="Moustafa A."/>
            <person name="Platzer M."/>
            <person name="Groth M."/>
            <person name="Szafranski K."/>
            <person name="Schliwa M."/>
        </authorList>
    </citation>
    <scope>NUCLEOTIDE SEQUENCE [LARGE SCALE GENOMIC DNA]</scope>
</reference>
<feature type="compositionally biased region" description="Low complexity" evidence="1">
    <location>
        <begin position="32"/>
        <end position="48"/>
    </location>
</feature>
<gene>
    <name evidence="3" type="ORF">RFI_14699</name>
</gene>
<evidence type="ECO:0000256" key="2">
    <source>
        <dbReference type="SAM" id="SignalP"/>
    </source>
</evidence>
<dbReference type="AlphaFoldDB" id="X6NB08"/>
<feature type="chain" id="PRO_5004975410" evidence="2">
    <location>
        <begin position="27"/>
        <end position="119"/>
    </location>
</feature>
<feature type="region of interest" description="Disordered" evidence="1">
    <location>
        <begin position="32"/>
        <end position="71"/>
    </location>
</feature>
<sequence>MMKSSYGGLGLGLNLNLGLGLGLGLGNNNNNNNNDNGSNNNNNNNIGASIGGSNVGGAMGGNNRDDRGLHSPTILRGALHNFTLEERMHLDLLNEGQLALREQLGKALRRFKTQTEFNE</sequence>
<proteinExistence type="predicted"/>
<organism evidence="3 4">
    <name type="scientific">Reticulomyxa filosa</name>
    <dbReference type="NCBI Taxonomy" id="46433"/>
    <lineage>
        <taxon>Eukaryota</taxon>
        <taxon>Sar</taxon>
        <taxon>Rhizaria</taxon>
        <taxon>Retaria</taxon>
        <taxon>Foraminifera</taxon>
        <taxon>Monothalamids</taxon>
        <taxon>Reticulomyxidae</taxon>
        <taxon>Reticulomyxa</taxon>
    </lineage>
</organism>